<gene>
    <name evidence="1" type="ORF">FZC85_07315</name>
</gene>
<proteinExistence type="predicted"/>
<dbReference type="RefSeq" id="WP_148969653.1">
    <property type="nucleotide sequence ID" value="NZ_JBNIKW010000002.1"/>
</dbReference>
<evidence type="ECO:0000313" key="1">
    <source>
        <dbReference type="EMBL" id="TYS86802.1"/>
    </source>
</evidence>
<comment type="caution">
    <text evidence="1">The sequence shown here is derived from an EMBL/GenBank/DDBJ whole genome shotgun (WGS) entry which is preliminary data.</text>
</comment>
<reference evidence="1 2" key="1">
    <citation type="submission" date="2019-08" db="EMBL/GenBank/DDBJ databases">
        <title>Bacillus genomes from the desert of Cuatro Cienegas, Coahuila.</title>
        <authorList>
            <person name="Olmedo-Alvarez G."/>
        </authorList>
    </citation>
    <scope>NUCLEOTIDE SEQUENCE [LARGE SCALE GENOMIC DNA]</scope>
    <source>
        <strain evidence="1 2">CH87b_3T</strain>
    </source>
</reference>
<dbReference type="EMBL" id="VTEZ01000002">
    <property type="protein sequence ID" value="TYS86802.1"/>
    <property type="molecule type" value="Genomic_DNA"/>
</dbReference>
<dbReference type="OrthoDB" id="2810134at2"/>
<accession>A0A5D4UHL9</accession>
<sequence length="279" mass="32574">MNLFKYQGQEEDHYTHILMSILSYNNYQIIEPFLKNLLKDESNSFNFNNTFTKVRKKFCPQDSKSLEYVIGIAPYKNCFSSSDLEDNSGSIPDAWICGENFNLLFEFKIRGMLDKRQISAHKKLLFSKDTEVLEYNWNDVKVSLQKIELNDPVLFFLVNAFIEVIPTFKSKRRSSGMPKQIISHINKEIELHFIITGSKLSKNYSVDKVYNGETIQLNQSLNGIQEARRFIASYVLSNYNELPIEFIGQETIINDYCVVPGRSKKRNQWNQWRIGAFLN</sequence>
<evidence type="ECO:0000313" key="2">
    <source>
        <dbReference type="Proteomes" id="UP000324269"/>
    </source>
</evidence>
<dbReference type="AlphaFoldDB" id="A0A5D4UHL9"/>
<name>A0A5D4UHL9_9BACI</name>
<protein>
    <submittedName>
        <fullName evidence="1">Uncharacterized protein</fullName>
    </submittedName>
</protein>
<dbReference type="Proteomes" id="UP000324269">
    <property type="component" value="Unassembled WGS sequence"/>
</dbReference>
<organism evidence="1 2">
    <name type="scientific">Rossellomorea aquimaris</name>
    <dbReference type="NCBI Taxonomy" id="189382"/>
    <lineage>
        <taxon>Bacteria</taxon>
        <taxon>Bacillati</taxon>
        <taxon>Bacillota</taxon>
        <taxon>Bacilli</taxon>
        <taxon>Bacillales</taxon>
        <taxon>Bacillaceae</taxon>
        <taxon>Rossellomorea</taxon>
    </lineage>
</organism>